<feature type="region of interest" description="Disordered" evidence="1">
    <location>
        <begin position="124"/>
        <end position="145"/>
    </location>
</feature>
<evidence type="ECO:0000256" key="1">
    <source>
        <dbReference type="SAM" id="MobiDB-lite"/>
    </source>
</evidence>
<evidence type="ECO:0000313" key="2">
    <source>
        <dbReference type="EMBL" id="QJT73724.1"/>
    </source>
</evidence>
<keyword evidence="2" id="KW-0808">Transferase</keyword>
<dbReference type="Proteomes" id="UP001256460">
    <property type="component" value="Genome"/>
</dbReference>
<proteinExistence type="predicted"/>
<feature type="compositionally biased region" description="Polar residues" evidence="1">
    <location>
        <begin position="127"/>
        <end position="145"/>
    </location>
</feature>
<reference evidence="2 3" key="1">
    <citation type="journal article" date="2021" name="MBio">
        <title>Novel Mycoviruses Discovered in the Mycovirome of a Necrotrophic Fungus.</title>
        <authorList>
            <person name="Ruiz-Padilla A."/>
            <person name="Rodriguez-Romero J."/>
            <person name="Gomez-Cid I."/>
            <person name="Pacifico D."/>
            <person name="Ayllon M.A."/>
        </authorList>
    </citation>
    <scope>NUCLEOTIDE SEQUENCE [LARGE SCALE GENOMIC DNA]</scope>
    <source>
        <strain evidence="2">BCI12_DN4441</strain>
    </source>
</reference>
<keyword evidence="3" id="KW-1185">Reference proteome</keyword>
<sequence length="825" mass="92646">MTQFEINTKLCHNSRLHGTMCQFLLWFDRSSPPMSNPEALDPYVMGRHFLSVKQVPTATAIRQSGSVSVTKNLATLQREGFPLTEVSTGNIRTDVTVERTLGALSQSQVSSLGTLLSAISNERDNRSSLLSSPEGQQEPVSDSDTISALEAQTAIDGEGFTVVKRKTKVSHRITYEDPWKIHAARTLAEARGETLPELVVWPGDGYRLQDPLPPRILGSRWTGSVRNRIRFSQIADVNIKMYVICYHTHWGNALREMCTDSKDAQCSWARLLKKRLRSLLEGGADPIWSNRKKAQIYKDGKSRSSKSRSERLIEVLKTVDGMFLQRYLGFPEEDWSWHKYDSFVLGNISYLIGDEFLDGELHDEVVNYTTAYAQLKNYRKLFKDHANRMTLGDLVTPQFISEMPQWLRQFGPIWAETARTQGHRYDFLVGLLSQTRGCGTPPPLVVLQSKVKFLHTITAPAPPRNTESIAVLRAGIRKVLSDLPDQAFTGLSTKSRITVTTSASWENTRAEGGTIEHISELVYAGSAGVKVPIRNLDDGTVERYENLDTLTTGEYIFWRCLDVVLKSPPEDLKRAFVTVVKEPGKGRTVTKASAALKIVLDLVSRLCAEPLKKGIASSQSGMGKSHHGWNFFLSLMTLEKREELFAVEKRDQREFAEYIERLDIYADLFVSSTDYRTATDYLHHDVAREAGDGWMRKCGIPPILRGIVNMSCYTGRDIYFMGTGPLAQIGEAANDLGQNVRKVRLVRGVLMGDPLTKVVLHMINILSRTIGVEMVKPDFLQHNFDNPTEVAQAVLPSAVETSTVEADCSPPSRRMRYRSRLYQST</sequence>
<protein>
    <submittedName>
        <fullName evidence="2">RNA-dependent RNA polymerase</fullName>
    </submittedName>
</protein>
<keyword evidence="2" id="KW-0548">Nucleotidyltransferase</keyword>
<keyword evidence="2" id="KW-0696">RNA-directed RNA polymerase</keyword>
<organism evidence="2 3">
    <name type="scientific">Botrytis cinerea binarnavirus 1</name>
    <dbReference type="NCBI Taxonomy" id="2802527"/>
    <lineage>
        <taxon>Viruses</taxon>
        <taxon>Riboviria</taxon>
        <taxon>Orthornavirae</taxon>
        <taxon>Lenarviricota</taxon>
        <taxon>Amabiliviricetes</taxon>
        <taxon>Wolframvirales</taxon>
        <taxon>Splipalmiviridae</taxon>
        <taxon>Jakapalmivirus</taxon>
        <taxon>Jakapalmivirus cinereae</taxon>
    </lineage>
</organism>
<dbReference type="GO" id="GO:0003968">
    <property type="term" value="F:RNA-directed RNA polymerase activity"/>
    <property type="evidence" value="ECO:0007669"/>
    <property type="project" value="UniProtKB-KW"/>
</dbReference>
<evidence type="ECO:0000313" key="3">
    <source>
        <dbReference type="Proteomes" id="UP001256460"/>
    </source>
</evidence>
<name>A0A858YBD7_9VIRU</name>
<dbReference type="EMBL" id="MN619795">
    <property type="protein sequence ID" value="QJT73724.1"/>
    <property type="molecule type" value="Genomic_RNA"/>
</dbReference>
<accession>A0A858YBD7</accession>